<feature type="repeat" description="WD" evidence="5">
    <location>
        <begin position="953"/>
        <end position="993"/>
    </location>
</feature>
<dbReference type="GO" id="GO:0005524">
    <property type="term" value="F:ATP binding"/>
    <property type="evidence" value="ECO:0007669"/>
    <property type="project" value="UniProtKB-UniRule"/>
</dbReference>
<reference evidence="10 11" key="1">
    <citation type="submission" date="2019-02" db="EMBL/GenBank/DDBJ databases">
        <title>Deep-cultivation of Planctomycetes and their phenomic and genomic characterization uncovers novel biology.</title>
        <authorList>
            <person name="Wiegand S."/>
            <person name="Jogler M."/>
            <person name="Boedeker C."/>
            <person name="Pinto D."/>
            <person name="Vollmers J."/>
            <person name="Rivas-Marin E."/>
            <person name="Kohn T."/>
            <person name="Peeters S.H."/>
            <person name="Heuer A."/>
            <person name="Rast P."/>
            <person name="Oberbeckmann S."/>
            <person name="Bunk B."/>
            <person name="Jeske O."/>
            <person name="Meyerdierks A."/>
            <person name="Storesund J.E."/>
            <person name="Kallscheuer N."/>
            <person name="Luecker S."/>
            <person name="Lage O.M."/>
            <person name="Pohl T."/>
            <person name="Merkel B.J."/>
            <person name="Hornburger P."/>
            <person name="Mueller R.-W."/>
            <person name="Bruemmer F."/>
            <person name="Labrenz M."/>
            <person name="Spormann A.M."/>
            <person name="Op den Camp H."/>
            <person name="Overmann J."/>
            <person name="Amann R."/>
            <person name="Jetten M.S.M."/>
            <person name="Mascher T."/>
            <person name="Medema M.H."/>
            <person name="Devos D.P."/>
            <person name="Kaster A.-K."/>
            <person name="Ovreas L."/>
            <person name="Rohde M."/>
            <person name="Galperin M.Y."/>
            <person name="Jogler C."/>
        </authorList>
    </citation>
    <scope>NUCLEOTIDE SEQUENCE [LARGE SCALE GENOMIC DNA]</scope>
    <source>
        <strain evidence="10 11">K23_9</strain>
    </source>
</reference>
<dbReference type="Gene3D" id="3.30.200.20">
    <property type="entry name" value="Phosphorylase Kinase, domain 1"/>
    <property type="match status" value="1"/>
</dbReference>
<feature type="repeat" description="WD" evidence="5">
    <location>
        <begin position="1309"/>
        <end position="1350"/>
    </location>
</feature>
<evidence type="ECO:0000313" key="11">
    <source>
        <dbReference type="Proteomes" id="UP000319817"/>
    </source>
</evidence>
<keyword evidence="10" id="KW-0418">Kinase</keyword>
<feature type="repeat" description="WD" evidence="5">
    <location>
        <begin position="1824"/>
        <end position="1859"/>
    </location>
</feature>
<evidence type="ECO:0000259" key="9">
    <source>
        <dbReference type="PROSITE" id="PS50011"/>
    </source>
</evidence>
<feature type="repeat" description="WD" evidence="5">
    <location>
        <begin position="1684"/>
        <end position="1718"/>
    </location>
</feature>
<dbReference type="SMART" id="SM00320">
    <property type="entry name" value="WD40"/>
    <property type="match status" value="18"/>
</dbReference>
<dbReference type="InterPro" id="IPR019775">
    <property type="entry name" value="WD40_repeat_CS"/>
</dbReference>
<sequence length="1932" mass="211273">MTDSSPPPDDERPSDQSSDEPDAPRRDPSESPDVESDSGLMESTVESIEEALAEPPSIRRGRSNELPADDSADAGESKPTKPFGIDLDQTVAGDPNDATLQIDAAPPQSPDASTEATVAKLEETHQLDSLDDTSSEIQGDDASATISLGTGKTQAIAAADKTVRLEDTADQNALEATVQFDSQVIGEETVVRFKGDDDAAQGGTVAIDHRDIGQTVNPRELSDKDAAFWGSLLQSGSGQIAKRGEVTEISPAIERSISETKLQIRVREMLSPKQPADAESDYRLVQLLGKGGMGNVFVAKQSSLDRLIAVKVIKPLEKKKREKLAAQGRLEEVEEDRRQQFLSEAVVTGDLDHPNIVPIHDIAVTADNTLFYAMKRVVGTPWSKVIDEKSRDENLDILLRVSDAIGFAHTRGVVHRDIKPENIMLGDFGVVLVMDWGLALAKPEFEKIDSISHTAGLGGTPAFMAPEMATGPMQKIGPASDIYLLGATLFLIITGRPPHQAPNITQCIKAVAENEISGDLDSYRGELLNIALKAMAKEPGDRYEDVRAFQQSIREYRSHAESIALANRAENNAEQGREQHDYSCFSRATYGFQQALSLWPGNEPAQRGIEATKISHAEAALAKEDFDLGLSLLSQTEPAHQELIQQLVDGQRERDLRQSRLTLFKRAAAAMLLFIMLGGAVAFYYINQARDAAVVAQIKAEDQELRARKQRRIADTERDRAEAKTKEVELEKENVIKQTKLAEAERKKADIARAEAVANANEAIKNGEAAERNARTAEEKTKLANKNLAEANKQRGIAISKAREAEYEVYLSQIGLAKAKIDQNEFDDARRILTELSDARDPSRLGWEWRWLWRQSNQSAFALRTDRALVGMDLSDDDRHGVVVLENGTIRLLDVAVDGRVSMQEDGGLSWEGALEDITAAAISADGRRIAIGNRSGEIQLWESSPPRMILQFDGHEQEVSELRFADAERLVSGSLDRTVRIWDAKNREPRSKLWHIAPVRKIATAVGRDRSLLIAVAVADGASGRAVVWRAGGDGAKSDPRRIGEFDQHDQPLASIALSPDGQLAASGDVGGNVLIWRPLGSRSTDFQAAISKAIKQVGGKANGRDAKSIRSQVVARLSDPSLSLENKQLVSTTKRNTASSKAHGDYVESIKFSSDGRRLLTTAHDYTIKVWDVKDRRINATLRGHGGWVTDATFAGLDGDRVLSVSKDASVRSWNIRQSDADIVFVNQDSGKRGRDPSVDQSQPHDDEIWSARFDPTGTRIVSASRDHTARVLEIDRKTMRFREIAKLQLESQVSDASDAGLPDLLSEGTSFRAMSVAVDRANGHVFVGSADASVRIWDLVRGTQIGQLRGTGLNSSLALSSNGRLLLTGSSSPDYKAIVWGIDPSGLTPAKKLFRLKGHQQAVTALAISPDGRRLFTGDRIGLGYFWDTATGQRIGSPVEECRGYRINDARFSHDGNKLLVAADDQNLTRIDVPSGRRIDRLPHDGFVTRIALSNDGRRVLTISESSTRKRFESDVTLWDLTTRAKQIVDQISALRDVAAKSNGDDRANAVERRFLSAGFDSQDQRAIISRFEGDRRPGRLTLIDLSGERANRKSARQLQLPRRLGAAEVALALPGEHLLTLNSDAAFLWDMKTMTHRKSYRAHAALTQASFSFDGKYIATGSRSLKIWDAKTGAAIGKLESPHQGAVRSVQFSRQGPNHLVATAGEDGKARLWQWKPLEKAFVKQAEFSLGDDLNGIARTVCISDDGRRIVVAGDNGRARVWSLVNDGAPLVLDQPDHVSFTSADFSPDGKWVALGGDDKQARLFAVAKPDANPARAIIMEGHADVIEDIAVIQDGSQEMRILTGSLDKTARVWDPRVGSDQDRAREILTLRRHTLGVTAVDVSRDGNIAMTASRDGSVILWPAAKRLPASTDHDDSRLFDDLMGADE</sequence>
<dbReference type="EC" id="2.7.11.1" evidence="10"/>
<dbReference type="PROSITE" id="PS00108">
    <property type="entry name" value="PROTEIN_KINASE_ST"/>
    <property type="match status" value="1"/>
</dbReference>
<feature type="coiled-coil region" evidence="7">
    <location>
        <begin position="706"/>
        <end position="794"/>
    </location>
</feature>
<dbReference type="PROSITE" id="PS00107">
    <property type="entry name" value="PROTEIN_KINASE_ATP"/>
    <property type="match status" value="1"/>
</dbReference>
<feature type="repeat" description="WD" evidence="5">
    <location>
        <begin position="1142"/>
        <end position="1183"/>
    </location>
</feature>
<dbReference type="InterPro" id="IPR011047">
    <property type="entry name" value="Quinoprotein_ADH-like_sf"/>
</dbReference>
<dbReference type="GO" id="GO:0004674">
    <property type="term" value="F:protein serine/threonine kinase activity"/>
    <property type="evidence" value="ECO:0007669"/>
    <property type="project" value="UniProtKB-EC"/>
</dbReference>
<keyword evidence="11" id="KW-1185">Reference proteome</keyword>
<keyword evidence="10" id="KW-0808">Transferase</keyword>
<feature type="compositionally biased region" description="Basic and acidic residues" evidence="8">
    <location>
        <begin position="1232"/>
        <end position="1252"/>
    </location>
</feature>
<evidence type="ECO:0000256" key="6">
    <source>
        <dbReference type="PROSITE-ProRule" id="PRU10141"/>
    </source>
</evidence>
<feature type="domain" description="Protein kinase" evidence="9">
    <location>
        <begin position="282"/>
        <end position="557"/>
    </location>
</feature>
<dbReference type="OrthoDB" id="9765809at2"/>
<dbReference type="SUPFAM" id="SSF50998">
    <property type="entry name" value="Quinoprotein alcohol dehydrogenase-like"/>
    <property type="match status" value="2"/>
</dbReference>
<evidence type="ECO:0000313" key="10">
    <source>
        <dbReference type="EMBL" id="QDT12194.1"/>
    </source>
</evidence>
<dbReference type="CDD" id="cd14014">
    <property type="entry name" value="STKc_PknB_like"/>
    <property type="match status" value="1"/>
</dbReference>
<feature type="repeat" description="WD" evidence="5">
    <location>
        <begin position="1047"/>
        <end position="1078"/>
    </location>
</feature>
<dbReference type="PROSITE" id="PS50294">
    <property type="entry name" value="WD_REPEATS_REGION"/>
    <property type="match status" value="5"/>
</dbReference>
<feature type="repeat" description="WD" evidence="5">
    <location>
        <begin position="1244"/>
        <end position="1285"/>
    </location>
</feature>
<evidence type="ECO:0000256" key="2">
    <source>
        <dbReference type="ARBA" id="ARBA00022737"/>
    </source>
</evidence>
<feature type="repeat" description="WD" evidence="5">
    <location>
        <begin position="1399"/>
        <end position="1440"/>
    </location>
</feature>
<dbReference type="PROSITE" id="PS50011">
    <property type="entry name" value="PROTEIN_KINASE_DOM"/>
    <property type="match status" value="1"/>
</dbReference>
<dbReference type="InterPro" id="IPR017441">
    <property type="entry name" value="Protein_kinase_ATP_BS"/>
</dbReference>
<keyword evidence="7" id="KW-0175">Coiled coil</keyword>
<dbReference type="InterPro" id="IPR001680">
    <property type="entry name" value="WD40_rpt"/>
</dbReference>
<evidence type="ECO:0000256" key="4">
    <source>
        <dbReference type="ARBA" id="ARBA00022840"/>
    </source>
</evidence>
<keyword evidence="1 5" id="KW-0853">WD repeat</keyword>
<feature type="binding site" evidence="6">
    <location>
        <position position="311"/>
    </location>
    <ligand>
        <name>ATP</name>
        <dbReference type="ChEBI" id="CHEBI:30616"/>
    </ligand>
</feature>
<dbReference type="InterPro" id="IPR020472">
    <property type="entry name" value="WD40_PAC1"/>
</dbReference>
<dbReference type="PANTHER" id="PTHR44129">
    <property type="entry name" value="WD REPEAT-CONTAINING PROTEIN POP1"/>
    <property type="match status" value="1"/>
</dbReference>
<dbReference type="InterPro" id="IPR000719">
    <property type="entry name" value="Prot_kinase_dom"/>
</dbReference>
<gene>
    <name evidence="10" type="primary">pknD_4</name>
    <name evidence="10" type="ORF">K239x_42030</name>
</gene>
<dbReference type="InterPro" id="IPR008271">
    <property type="entry name" value="Ser/Thr_kinase_AS"/>
</dbReference>
<dbReference type="RefSeq" id="WP_145419907.1">
    <property type="nucleotide sequence ID" value="NZ_CP036526.1"/>
</dbReference>
<dbReference type="SMART" id="SM00220">
    <property type="entry name" value="S_TKc"/>
    <property type="match status" value="1"/>
</dbReference>
<feature type="repeat" description="WD" evidence="5">
    <location>
        <begin position="1184"/>
        <end position="1226"/>
    </location>
</feature>
<keyword evidence="2" id="KW-0677">Repeat</keyword>
<dbReference type="CDD" id="cd00200">
    <property type="entry name" value="WD40"/>
    <property type="match status" value="3"/>
</dbReference>
<dbReference type="PROSITE" id="PS00678">
    <property type="entry name" value="WD_REPEATS_1"/>
    <property type="match status" value="3"/>
</dbReference>
<feature type="region of interest" description="Disordered" evidence="8">
    <location>
        <begin position="1"/>
        <end position="117"/>
    </location>
</feature>
<dbReference type="SUPFAM" id="SSF56112">
    <property type="entry name" value="Protein kinase-like (PK-like)"/>
    <property type="match status" value="1"/>
</dbReference>
<evidence type="ECO:0000256" key="8">
    <source>
        <dbReference type="SAM" id="MobiDB-lite"/>
    </source>
</evidence>
<proteinExistence type="predicted"/>
<keyword evidence="3 6" id="KW-0547">Nucleotide-binding</keyword>
<evidence type="ECO:0000256" key="7">
    <source>
        <dbReference type="SAM" id="Coils"/>
    </source>
</evidence>
<keyword evidence="4 6" id="KW-0067">ATP-binding</keyword>
<evidence type="ECO:0000256" key="3">
    <source>
        <dbReference type="ARBA" id="ARBA00022741"/>
    </source>
</evidence>
<dbReference type="InterPro" id="IPR015943">
    <property type="entry name" value="WD40/YVTN_repeat-like_dom_sf"/>
</dbReference>
<dbReference type="Gene3D" id="2.130.10.10">
    <property type="entry name" value="YVTN repeat-like/Quinoprotein amine dehydrogenase"/>
    <property type="match status" value="6"/>
</dbReference>
<feature type="repeat" description="WD" evidence="5">
    <location>
        <begin position="1875"/>
        <end position="1906"/>
    </location>
</feature>
<organism evidence="10 11">
    <name type="scientific">Stieleria marina</name>
    <dbReference type="NCBI Taxonomy" id="1930275"/>
    <lineage>
        <taxon>Bacteria</taxon>
        <taxon>Pseudomonadati</taxon>
        <taxon>Planctomycetota</taxon>
        <taxon>Planctomycetia</taxon>
        <taxon>Pirellulales</taxon>
        <taxon>Pirellulaceae</taxon>
        <taxon>Stieleria</taxon>
    </lineage>
</organism>
<dbReference type="PRINTS" id="PR00320">
    <property type="entry name" value="GPROTEINBRPT"/>
</dbReference>
<dbReference type="EMBL" id="CP036526">
    <property type="protein sequence ID" value="QDT12194.1"/>
    <property type="molecule type" value="Genomic_DNA"/>
</dbReference>
<dbReference type="Gene3D" id="1.10.510.10">
    <property type="entry name" value="Transferase(Phosphotransferase) domain 1"/>
    <property type="match status" value="1"/>
</dbReference>
<dbReference type="Pfam" id="PF00069">
    <property type="entry name" value="Pkinase"/>
    <property type="match status" value="1"/>
</dbReference>
<feature type="region of interest" description="Disordered" evidence="8">
    <location>
        <begin position="1230"/>
        <end position="1253"/>
    </location>
</feature>
<dbReference type="Pfam" id="PF00400">
    <property type="entry name" value="WD40"/>
    <property type="match status" value="11"/>
</dbReference>
<name>A0A517NYJ5_9BACT</name>
<dbReference type="Proteomes" id="UP000319817">
    <property type="component" value="Chromosome"/>
</dbReference>
<evidence type="ECO:0000256" key="5">
    <source>
        <dbReference type="PROSITE-ProRule" id="PRU00221"/>
    </source>
</evidence>
<dbReference type="InterPro" id="IPR011009">
    <property type="entry name" value="Kinase-like_dom_sf"/>
</dbReference>
<dbReference type="InterPro" id="IPR050349">
    <property type="entry name" value="WD_LIS1/nudF_dynein_reg"/>
</dbReference>
<evidence type="ECO:0000256" key="1">
    <source>
        <dbReference type="ARBA" id="ARBA00022574"/>
    </source>
</evidence>
<protein>
    <submittedName>
        <fullName evidence="10">Serine/threonine-protein kinase PknD</fullName>
        <ecNumber evidence="10">2.7.11.1</ecNumber>
    </submittedName>
</protein>
<dbReference type="PROSITE" id="PS50082">
    <property type="entry name" value="WD_REPEATS_2"/>
    <property type="match status" value="10"/>
</dbReference>
<accession>A0A517NYJ5</accession>